<sequence length="326" mass="35350">MSSRNVTIDDLNNSTLISYHPALCNGSAWSVNDQRGYSGTYRYCTSSDALSANISFTGVAVYYVSPNFEGSSIRFRLDGVLSENINLSTPPGDAVNRSRTRIIWSQTELENKLHSLELHPGTNVTTLNVDAFIITQADTMNTNSTSPIATAAAAAGVPAQSPGTTRLGIAFGVTFGSIAFLIFMGIAVFLAKRTRALNRRYSWTKPVPQLSANDQYLNNTDTRAFTQDSHDPSRRSLTMGEPEFVMRPLPVPAHGSFTTRGDFEHEDDSPRWTSKSPAPSHAPSNSHLLYGPSSSHGHGDVVSVSRGATFTSSRLEPVRKGTNPGY</sequence>
<name>A0A0C2XNR7_HEBCY</name>
<evidence type="ECO:0000313" key="4">
    <source>
        <dbReference type="Proteomes" id="UP000053424"/>
    </source>
</evidence>
<dbReference type="EMBL" id="KN831786">
    <property type="protein sequence ID" value="KIM39313.1"/>
    <property type="molecule type" value="Genomic_DNA"/>
</dbReference>
<reference evidence="4" key="2">
    <citation type="submission" date="2015-01" db="EMBL/GenBank/DDBJ databases">
        <title>Evolutionary Origins and Diversification of the Mycorrhizal Mutualists.</title>
        <authorList>
            <consortium name="DOE Joint Genome Institute"/>
            <consortium name="Mycorrhizal Genomics Consortium"/>
            <person name="Kohler A."/>
            <person name="Kuo A."/>
            <person name="Nagy L.G."/>
            <person name="Floudas D."/>
            <person name="Copeland A."/>
            <person name="Barry K.W."/>
            <person name="Cichocki N."/>
            <person name="Veneault-Fourrey C."/>
            <person name="LaButti K."/>
            <person name="Lindquist E.A."/>
            <person name="Lipzen A."/>
            <person name="Lundell T."/>
            <person name="Morin E."/>
            <person name="Murat C."/>
            <person name="Riley R."/>
            <person name="Ohm R."/>
            <person name="Sun H."/>
            <person name="Tunlid A."/>
            <person name="Henrissat B."/>
            <person name="Grigoriev I.V."/>
            <person name="Hibbett D.S."/>
            <person name="Martin F."/>
        </authorList>
    </citation>
    <scope>NUCLEOTIDE SEQUENCE [LARGE SCALE GENOMIC DNA]</scope>
    <source>
        <strain evidence="4">h7</strain>
    </source>
</reference>
<proteinExistence type="predicted"/>
<evidence type="ECO:0000256" key="2">
    <source>
        <dbReference type="SAM" id="Phobius"/>
    </source>
</evidence>
<protein>
    <submittedName>
        <fullName evidence="3">Uncharacterized protein</fullName>
    </submittedName>
</protein>
<dbReference type="Proteomes" id="UP000053424">
    <property type="component" value="Unassembled WGS sequence"/>
</dbReference>
<keyword evidence="2" id="KW-1133">Transmembrane helix</keyword>
<feature type="compositionally biased region" description="Low complexity" evidence="1">
    <location>
        <begin position="274"/>
        <end position="303"/>
    </location>
</feature>
<feature type="transmembrane region" description="Helical" evidence="2">
    <location>
        <begin position="167"/>
        <end position="191"/>
    </location>
</feature>
<reference evidence="3 4" key="1">
    <citation type="submission" date="2014-04" db="EMBL/GenBank/DDBJ databases">
        <authorList>
            <consortium name="DOE Joint Genome Institute"/>
            <person name="Kuo A."/>
            <person name="Gay G."/>
            <person name="Dore J."/>
            <person name="Kohler A."/>
            <person name="Nagy L.G."/>
            <person name="Floudas D."/>
            <person name="Copeland A."/>
            <person name="Barry K.W."/>
            <person name="Cichocki N."/>
            <person name="Veneault-Fourrey C."/>
            <person name="LaButti K."/>
            <person name="Lindquist E.A."/>
            <person name="Lipzen A."/>
            <person name="Lundell T."/>
            <person name="Morin E."/>
            <person name="Murat C."/>
            <person name="Sun H."/>
            <person name="Tunlid A."/>
            <person name="Henrissat B."/>
            <person name="Grigoriev I.V."/>
            <person name="Hibbett D.S."/>
            <person name="Martin F."/>
            <person name="Nordberg H.P."/>
            <person name="Cantor M.N."/>
            <person name="Hua S.X."/>
        </authorList>
    </citation>
    <scope>NUCLEOTIDE SEQUENCE [LARGE SCALE GENOMIC DNA]</scope>
    <source>
        <strain evidence="4">h7</strain>
    </source>
</reference>
<evidence type="ECO:0000313" key="3">
    <source>
        <dbReference type="EMBL" id="KIM39313.1"/>
    </source>
</evidence>
<dbReference type="HOGENOM" id="CLU_842163_0_0_1"/>
<accession>A0A0C2XNR7</accession>
<keyword evidence="2" id="KW-0812">Transmembrane</keyword>
<dbReference type="AlphaFoldDB" id="A0A0C2XNR7"/>
<organism evidence="3 4">
    <name type="scientific">Hebeloma cylindrosporum</name>
    <dbReference type="NCBI Taxonomy" id="76867"/>
    <lineage>
        <taxon>Eukaryota</taxon>
        <taxon>Fungi</taxon>
        <taxon>Dikarya</taxon>
        <taxon>Basidiomycota</taxon>
        <taxon>Agaricomycotina</taxon>
        <taxon>Agaricomycetes</taxon>
        <taxon>Agaricomycetidae</taxon>
        <taxon>Agaricales</taxon>
        <taxon>Agaricineae</taxon>
        <taxon>Hymenogastraceae</taxon>
        <taxon>Hebeloma</taxon>
    </lineage>
</organism>
<dbReference type="OrthoDB" id="2946286at2759"/>
<gene>
    <name evidence="3" type="ORF">M413DRAFT_197132</name>
</gene>
<evidence type="ECO:0000256" key="1">
    <source>
        <dbReference type="SAM" id="MobiDB-lite"/>
    </source>
</evidence>
<keyword evidence="2" id="KW-0472">Membrane</keyword>
<feature type="region of interest" description="Disordered" evidence="1">
    <location>
        <begin position="223"/>
        <end position="303"/>
    </location>
</feature>
<keyword evidence="4" id="KW-1185">Reference proteome</keyword>